<dbReference type="Proteomes" id="UP000008142">
    <property type="component" value="Unassembled WGS sequence"/>
</dbReference>
<proteinExistence type="predicted"/>
<evidence type="ECO:0000313" key="1">
    <source>
        <dbReference type="EMBL" id="EGC41821.1"/>
    </source>
</evidence>
<accession>F0U927</accession>
<dbReference type="EMBL" id="DS990636">
    <property type="protein sequence ID" value="EGC41821.1"/>
    <property type="molecule type" value="Genomic_DNA"/>
</dbReference>
<dbReference type="AlphaFoldDB" id="F0U927"/>
<name>F0U927_AJEC8</name>
<evidence type="ECO:0000313" key="2">
    <source>
        <dbReference type="Proteomes" id="UP000008142"/>
    </source>
</evidence>
<dbReference type="HOGENOM" id="CLU_2049007_0_0_1"/>
<organism evidence="2">
    <name type="scientific">Ajellomyces capsulatus (strain H88)</name>
    <name type="common">Darling's disease fungus</name>
    <name type="synonym">Histoplasma capsulatum</name>
    <dbReference type="NCBI Taxonomy" id="544711"/>
    <lineage>
        <taxon>Eukaryota</taxon>
        <taxon>Fungi</taxon>
        <taxon>Dikarya</taxon>
        <taxon>Ascomycota</taxon>
        <taxon>Pezizomycotina</taxon>
        <taxon>Eurotiomycetes</taxon>
        <taxon>Eurotiomycetidae</taxon>
        <taxon>Onygenales</taxon>
        <taxon>Ajellomycetaceae</taxon>
        <taxon>Histoplasma</taxon>
    </lineage>
</organism>
<gene>
    <name evidence="1" type="ORF">HCEG_01183</name>
</gene>
<protein>
    <submittedName>
        <fullName evidence="1">Predicted protein</fullName>
    </submittedName>
</protein>
<reference evidence="2" key="1">
    <citation type="submission" date="2008-07" db="EMBL/GenBank/DDBJ databases">
        <title>Annotation of Ajellomyces capsulatus strain H88.</title>
        <authorList>
            <person name="Champion M."/>
            <person name="Cuomo C."/>
            <person name="Ma L.-J."/>
            <person name="Henn M.R."/>
            <person name="Sil A."/>
            <person name="Goldman B."/>
            <person name="Young S.K."/>
            <person name="Kodira C.D."/>
            <person name="Zeng Q."/>
            <person name="Koehrsen M."/>
            <person name="Alvarado L."/>
            <person name="Berlin A."/>
            <person name="Borenstein D."/>
            <person name="Chen Z."/>
            <person name="Engels R."/>
            <person name="Freedman E."/>
            <person name="Gellesch M."/>
            <person name="Goldberg J."/>
            <person name="Griggs A."/>
            <person name="Gujja S."/>
            <person name="Heiman D."/>
            <person name="Hepburn T."/>
            <person name="Howarth C."/>
            <person name="Jen D."/>
            <person name="Larson L."/>
            <person name="Lewis B."/>
            <person name="Mehta T."/>
            <person name="Park D."/>
            <person name="Pearson M."/>
            <person name="Roberts A."/>
            <person name="Saif S."/>
            <person name="Shea T."/>
            <person name="Shenoy N."/>
            <person name="Sisk P."/>
            <person name="Stolte C."/>
            <person name="Sykes S."/>
            <person name="Walk T."/>
            <person name="White J."/>
            <person name="Yandava C."/>
            <person name="Klein B."/>
            <person name="McEwen J.G."/>
            <person name="Puccia R."/>
            <person name="Goldman G.H."/>
            <person name="Felipe M.S."/>
            <person name="Nino-Vega G."/>
            <person name="San-Blas G."/>
            <person name="Taylor J."/>
            <person name="Mendoza L."/>
            <person name="Galagan J."/>
            <person name="Nusbaum C."/>
            <person name="Birren B."/>
        </authorList>
    </citation>
    <scope>NUCLEOTIDE SEQUENCE [LARGE SCALE GENOMIC DNA]</scope>
    <source>
        <strain evidence="2">H88</strain>
    </source>
</reference>
<sequence>MTHTDTVPAKSLHAVEGVLSAQACGTSHRAKRESNAKIKLIICAVLLPPNPVDMVQSTLAPAVFDDEWTRTLPTRKRMNRPFGLSSQRANIVNKNYRANHWNLSENTRLSLLWTLKGQIT</sequence>